<name>A0A067JGY3_JATCU</name>
<protein>
    <submittedName>
        <fullName evidence="1">Uncharacterized protein</fullName>
    </submittedName>
</protein>
<keyword evidence="2" id="KW-1185">Reference proteome</keyword>
<dbReference type="AlphaFoldDB" id="A0A067JGY3"/>
<organism evidence="1 2">
    <name type="scientific">Jatropha curcas</name>
    <name type="common">Barbados nut</name>
    <dbReference type="NCBI Taxonomy" id="180498"/>
    <lineage>
        <taxon>Eukaryota</taxon>
        <taxon>Viridiplantae</taxon>
        <taxon>Streptophyta</taxon>
        <taxon>Embryophyta</taxon>
        <taxon>Tracheophyta</taxon>
        <taxon>Spermatophyta</taxon>
        <taxon>Magnoliopsida</taxon>
        <taxon>eudicotyledons</taxon>
        <taxon>Gunneridae</taxon>
        <taxon>Pentapetalae</taxon>
        <taxon>rosids</taxon>
        <taxon>fabids</taxon>
        <taxon>Malpighiales</taxon>
        <taxon>Euphorbiaceae</taxon>
        <taxon>Crotonoideae</taxon>
        <taxon>Jatropheae</taxon>
        <taxon>Jatropha</taxon>
    </lineage>
</organism>
<sequence length="107" mass="12232">MGGEGAGLSRHTDSSISTAEITEKLAKKLNRQPTPMEVFTFTHTKNHDGFTFIDRRAKLFRAQTGKHPTIDQLQLYLKAARGVKKRKWYRIGSQLDILYPHAWGFSE</sequence>
<gene>
    <name evidence="1" type="ORF">JCGZ_00547</name>
</gene>
<dbReference type="OrthoDB" id="1302510at2759"/>
<evidence type="ECO:0000313" key="1">
    <source>
        <dbReference type="EMBL" id="KDP23122.1"/>
    </source>
</evidence>
<evidence type="ECO:0000313" key="2">
    <source>
        <dbReference type="Proteomes" id="UP000027138"/>
    </source>
</evidence>
<accession>A0A067JGY3</accession>
<proteinExistence type="predicted"/>
<dbReference type="EMBL" id="KK915259">
    <property type="protein sequence ID" value="KDP23122.1"/>
    <property type="molecule type" value="Genomic_DNA"/>
</dbReference>
<dbReference type="Proteomes" id="UP000027138">
    <property type="component" value="Unassembled WGS sequence"/>
</dbReference>
<dbReference type="Pfam" id="PF03004">
    <property type="entry name" value="Transposase_24"/>
    <property type="match status" value="1"/>
</dbReference>
<reference evidence="1 2" key="1">
    <citation type="journal article" date="2014" name="PLoS ONE">
        <title>Global Analysis of Gene Expression Profiles in Physic Nut (Jatropha curcas L.) Seedlings Exposed to Salt Stress.</title>
        <authorList>
            <person name="Zhang L."/>
            <person name="Zhang C."/>
            <person name="Wu P."/>
            <person name="Chen Y."/>
            <person name="Li M."/>
            <person name="Jiang H."/>
            <person name="Wu G."/>
        </authorList>
    </citation>
    <scope>NUCLEOTIDE SEQUENCE [LARGE SCALE GENOMIC DNA]</scope>
    <source>
        <strain evidence="2">cv. GZQX0401</strain>
        <tissue evidence="1">Young leaves</tissue>
    </source>
</reference>
<dbReference type="InterPro" id="IPR004252">
    <property type="entry name" value="Probable_transposase_24"/>
</dbReference>